<dbReference type="STRING" id="869250.J4CDZ0"/>
<dbReference type="KEGG" id="tot:TOT_040000356"/>
<evidence type="ECO:0000313" key="9">
    <source>
        <dbReference type="Proteomes" id="UP000003786"/>
    </source>
</evidence>
<evidence type="ECO:0000256" key="1">
    <source>
        <dbReference type="ARBA" id="ARBA00008941"/>
    </source>
</evidence>
<feature type="region of interest" description="Disordered" evidence="6">
    <location>
        <begin position="572"/>
        <end position="606"/>
    </location>
</feature>
<feature type="domain" description="PI3K/PI4K catalytic" evidence="7">
    <location>
        <begin position="164"/>
        <end position="468"/>
    </location>
</feature>
<dbReference type="PANTHER" id="PTHR45800">
    <property type="entry name" value="PHOSPHATIDYLINOSITOL 4-KINASE GAMMA"/>
    <property type="match status" value="1"/>
</dbReference>
<dbReference type="GO" id="GO:0005524">
    <property type="term" value="F:ATP binding"/>
    <property type="evidence" value="ECO:0007669"/>
    <property type="project" value="UniProtKB-KW"/>
</dbReference>
<protein>
    <recommendedName>
        <fullName evidence="7">PI3K/PI4K catalytic domain-containing protein</fullName>
    </recommendedName>
</protein>
<sequence length="695" mass="79861">MSSGGIRISQQNYYSTHNALFASLDDQSVRFVLHEMDGSRHGALRHFFIYTLSNLVILMIKRLLIKKLSLPATTRVKDLRILYKGQELPNYRTMDCYINNFSTEDKLYWCLKESPSGSGIRPLGMKMGARMENIFNEVALSMKNNYKPRLTMDGTGGTYEMFNKAGKCIAIFKPCDEEAFTPYNPRGYIGNMNQQGFRPGVLSGEGATREVAAYILDVSYDNFSGVPATTMVEIAHQALNNSQSGYNNSINGLNLLNTVNHDLFTFTPSMSLDSTTNSYNNFNSKNKLKWKVGSLQEFIVARGTSGNYNPNLFSVEDVHKIGILDIRVLNLDRNDGNILVVNNPAYFTTLVNGSAGNAENANGSVANNCEEEKGVKSNKENKYKLIPIDHGLILPDVIDICDLDWVWYEWPQSKEPFSEEELAKIFSFNVDKDIERLKKYLHVRDECLRTMKVTTKFLQIAASMKLNLHQIATMIVRHDMDIPSELELIIKKSIEQAYKVTDSTNIISTNRLGNAIDLIENAVIPIINHTHSDCENLTDTEYGNHHNEENERRDLDLSELPSSTFFHYPEHFEPRNNKNEHDHENISANREKYGNEEKTRDERRYKTTVRRRKHNSVSKSTWSLVDSKGHLVQIEWDLMFQNLFFKILEEMFAGNLNRLHPNWQSYPYHGKEHYLYNVNHKNQKTLPFTTLWFND</sequence>
<dbReference type="eggNOG" id="KOG2381">
    <property type="taxonomic scope" value="Eukaryota"/>
</dbReference>
<evidence type="ECO:0000256" key="2">
    <source>
        <dbReference type="ARBA" id="ARBA00022679"/>
    </source>
</evidence>
<evidence type="ECO:0000256" key="4">
    <source>
        <dbReference type="ARBA" id="ARBA00022777"/>
    </source>
</evidence>
<keyword evidence="2" id="KW-0808">Transferase</keyword>
<dbReference type="GeneID" id="20716422"/>
<evidence type="ECO:0000256" key="6">
    <source>
        <dbReference type="SAM" id="MobiDB-lite"/>
    </source>
</evidence>
<evidence type="ECO:0000256" key="5">
    <source>
        <dbReference type="ARBA" id="ARBA00022840"/>
    </source>
</evidence>
<dbReference type="VEuPathDB" id="PiroplasmaDB:TOT_040000356"/>
<proteinExistence type="inferred from homology"/>
<accession>J4CDZ0</accession>
<dbReference type="AlphaFoldDB" id="J4CDZ0"/>
<evidence type="ECO:0000313" key="8">
    <source>
        <dbReference type="EMBL" id="BAM41977.1"/>
    </source>
</evidence>
<reference evidence="8 9" key="1">
    <citation type="journal article" date="2012" name="MBio">
        <title>Comparative genome analysis of three eukaryotic parasites with differing abilities to transform leukocytes reveals key mediators of Theileria-induced leukocyte transformation.</title>
        <authorList>
            <person name="Hayashida K."/>
            <person name="Hara Y."/>
            <person name="Abe T."/>
            <person name="Yamasaki C."/>
            <person name="Toyoda A."/>
            <person name="Kosuge T."/>
            <person name="Suzuki Y."/>
            <person name="Sato Y."/>
            <person name="Kawashima S."/>
            <person name="Katayama T."/>
            <person name="Wakaguri H."/>
            <person name="Inoue N."/>
            <person name="Homma K."/>
            <person name="Tada-Umezaki M."/>
            <person name="Yagi Y."/>
            <person name="Fujii Y."/>
            <person name="Habara T."/>
            <person name="Kanehisa M."/>
            <person name="Watanabe H."/>
            <person name="Ito K."/>
            <person name="Gojobori T."/>
            <person name="Sugawara H."/>
            <person name="Imanishi T."/>
            <person name="Weir W."/>
            <person name="Gardner M."/>
            <person name="Pain A."/>
            <person name="Shiels B."/>
            <person name="Hattori M."/>
            <person name="Nene V."/>
            <person name="Sugimoto C."/>
        </authorList>
    </citation>
    <scope>NUCLEOTIDE SEQUENCE [LARGE SCALE GENOMIC DNA]</scope>
    <source>
        <strain evidence="8 9">Shintoku</strain>
    </source>
</reference>
<evidence type="ECO:0000256" key="3">
    <source>
        <dbReference type="ARBA" id="ARBA00022741"/>
    </source>
</evidence>
<dbReference type="Proteomes" id="UP000003786">
    <property type="component" value="Chromosome 4"/>
</dbReference>
<dbReference type="RefSeq" id="XP_009692278.1">
    <property type="nucleotide sequence ID" value="XM_009693983.1"/>
</dbReference>
<dbReference type="PANTHER" id="PTHR45800:SF11">
    <property type="entry name" value="PHOSPHATIDYLINOSITOL 3-KINASE-RELATED PROTEIN KINASE"/>
    <property type="match status" value="1"/>
</dbReference>
<dbReference type="EMBL" id="AP011949">
    <property type="protein sequence ID" value="BAM41977.1"/>
    <property type="molecule type" value="Genomic_DNA"/>
</dbReference>
<keyword evidence="9" id="KW-1185">Reference proteome</keyword>
<keyword evidence="4" id="KW-0418">Kinase</keyword>
<dbReference type="GO" id="GO:0016301">
    <property type="term" value="F:kinase activity"/>
    <property type="evidence" value="ECO:0007669"/>
    <property type="project" value="UniProtKB-KW"/>
</dbReference>
<gene>
    <name evidence="8" type="ORF">TOT_040000356</name>
</gene>
<name>J4CDZ0_THEOR</name>
<dbReference type="Pfam" id="PF00454">
    <property type="entry name" value="PI3_PI4_kinase"/>
    <property type="match status" value="1"/>
</dbReference>
<dbReference type="InterPro" id="IPR000403">
    <property type="entry name" value="PI3/4_kinase_cat_dom"/>
</dbReference>
<dbReference type="OMA" id="TMDCYIN"/>
<dbReference type="InterPro" id="IPR044571">
    <property type="entry name" value="P4KG1-8"/>
</dbReference>
<evidence type="ECO:0000259" key="7">
    <source>
        <dbReference type="Pfam" id="PF00454"/>
    </source>
</evidence>
<comment type="similarity">
    <text evidence="1">Belongs to the PI3/PI4-kinase family. Type II PI4K subfamily.</text>
</comment>
<keyword evidence="5" id="KW-0067">ATP-binding</keyword>
<organism evidence="8 9">
    <name type="scientific">Theileria orientalis strain Shintoku</name>
    <dbReference type="NCBI Taxonomy" id="869250"/>
    <lineage>
        <taxon>Eukaryota</taxon>
        <taxon>Sar</taxon>
        <taxon>Alveolata</taxon>
        <taxon>Apicomplexa</taxon>
        <taxon>Aconoidasida</taxon>
        <taxon>Piroplasmida</taxon>
        <taxon>Theileriidae</taxon>
        <taxon>Theileria</taxon>
    </lineage>
</organism>
<feature type="compositionally biased region" description="Basic and acidic residues" evidence="6">
    <location>
        <begin position="572"/>
        <end position="605"/>
    </location>
</feature>
<keyword evidence="3" id="KW-0547">Nucleotide-binding</keyword>
<dbReference type="OrthoDB" id="5839at2759"/>